<feature type="region of interest" description="Disordered" evidence="1">
    <location>
        <begin position="103"/>
        <end position="144"/>
    </location>
</feature>
<feature type="compositionally biased region" description="Low complexity" evidence="1">
    <location>
        <begin position="376"/>
        <end position="398"/>
    </location>
</feature>
<reference evidence="2 3" key="1">
    <citation type="journal article" date="2016" name="Mol. Biol. Evol.">
        <title>Comparative Genomics of Early-Diverging Mushroom-Forming Fungi Provides Insights into the Origins of Lignocellulose Decay Capabilities.</title>
        <authorList>
            <person name="Nagy L.G."/>
            <person name="Riley R."/>
            <person name="Tritt A."/>
            <person name="Adam C."/>
            <person name="Daum C."/>
            <person name="Floudas D."/>
            <person name="Sun H."/>
            <person name="Yadav J.S."/>
            <person name="Pangilinan J."/>
            <person name="Larsson K.H."/>
            <person name="Matsuura K."/>
            <person name="Barry K."/>
            <person name="Labutti K."/>
            <person name="Kuo R."/>
            <person name="Ohm R.A."/>
            <person name="Bhattacharya S.S."/>
            <person name="Shirouzu T."/>
            <person name="Yoshinaga Y."/>
            <person name="Martin F.M."/>
            <person name="Grigoriev I.V."/>
            <person name="Hibbett D.S."/>
        </authorList>
    </citation>
    <scope>NUCLEOTIDE SEQUENCE [LARGE SCALE GENOMIC DNA]</scope>
    <source>
        <strain evidence="2 3">L-15889</strain>
    </source>
</reference>
<protein>
    <submittedName>
        <fullName evidence="2">Uncharacterized protein</fullName>
    </submittedName>
</protein>
<sequence length="732" mass="78835">MKRVLELSRDDTDSETNLFPCKRLRQLQSALGQRYEKRFVPSYPFDSALESDTDSKDLAHSSSGDARGGLGWTIDVAGRSGEQSSFAQMPLLRPVTSRLLPARWEDSDAESDLDSEPGGERDVDMDLESSPTASPPPVTPPTHVRPFRFAFASQGAHGHSTQKGRPVRSEHTTSCAHTVLCCTMCGLSMVRTMCEAGVQAQNDERQTGGTYHERASPAPFRHFDYVTVIGAESLATDEDEDMDLDDDEAMDRPTLAPSPSTVANCIAVPQPSTSHSDAATGTAGSGPLEVTDVPATVTSANFLSNQEALKSSAAGIPVSQSVKHFPTSNRSLDPLAREERSHLSSASSVLVVDRPIPRGPKALNGLPRTSRPIPTAPAALSRSLATTAAPAPSATTDSTPPPPSAEPPPLPPSPSAADVGQPPEPAAPPPPLPEQWPSKPGFISIQPAFLSPPPPPPPPLATGMAGTRVMASRERPSWDSIPSKPQILASPMSHGFGLGIPHGHSKTVVHVPPKTMNGSPPQPAHDPPPLPGLPLPSLLPPPPPSVPPPPLPDTPQASTSIAVAVGSSTGVVALGDTEAPPVQTYEELQRELALKEKRKRKRARRKQVKQEFREGVHRPTLNLPLRREGHDYQCPIDCRWFTMVGFLGHFDMKHEGRSKMSRRLREELIKQGDLAEFWRQFWAHCDVRPDECHAHYVRTDYGSVPTPSEDMEDMEDGEIAEPQLSDGTKAEG</sequence>
<feature type="compositionally biased region" description="Acidic residues" evidence="1">
    <location>
        <begin position="107"/>
        <end position="117"/>
    </location>
</feature>
<dbReference type="Proteomes" id="UP000076727">
    <property type="component" value="Unassembled WGS sequence"/>
</dbReference>
<feature type="compositionally biased region" description="Acidic residues" evidence="1">
    <location>
        <begin position="709"/>
        <end position="719"/>
    </location>
</feature>
<feature type="region of interest" description="Disordered" evidence="1">
    <location>
        <begin position="355"/>
        <end position="557"/>
    </location>
</feature>
<feature type="region of interest" description="Disordered" evidence="1">
    <location>
        <begin position="702"/>
        <end position="732"/>
    </location>
</feature>
<organism evidence="2 3">
    <name type="scientific">Daedalea quercina L-15889</name>
    <dbReference type="NCBI Taxonomy" id="1314783"/>
    <lineage>
        <taxon>Eukaryota</taxon>
        <taxon>Fungi</taxon>
        <taxon>Dikarya</taxon>
        <taxon>Basidiomycota</taxon>
        <taxon>Agaricomycotina</taxon>
        <taxon>Agaricomycetes</taxon>
        <taxon>Polyporales</taxon>
        <taxon>Fomitopsis</taxon>
    </lineage>
</organism>
<gene>
    <name evidence="2" type="ORF">DAEQUDRAFT_733975</name>
</gene>
<dbReference type="OrthoDB" id="10601058at2759"/>
<dbReference type="EMBL" id="KV429199">
    <property type="protein sequence ID" value="KZT63302.1"/>
    <property type="molecule type" value="Genomic_DNA"/>
</dbReference>
<feature type="region of interest" description="Disordered" evidence="1">
    <location>
        <begin position="49"/>
        <end position="70"/>
    </location>
</feature>
<name>A0A165KLT6_9APHY</name>
<evidence type="ECO:0000313" key="3">
    <source>
        <dbReference type="Proteomes" id="UP000076727"/>
    </source>
</evidence>
<accession>A0A165KLT6</accession>
<feature type="compositionally biased region" description="Pro residues" evidence="1">
    <location>
        <begin position="520"/>
        <end position="553"/>
    </location>
</feature>
<evidence type="ECO:0000256" key="1">
    <source>
        <dbReference type="SAM" id="MobiDB-lite"/>
    </source>
</evidence>
<feature type="compositionally biased region" description="Pro residues" evidence="1">
    <location>
        <begin position="422"/>
        <end position="434"/>
    </location>
</feature>
<dbReference type="AlphaFoldDB" id="A0A165KLT6"/>
<feature type="compositionally biased region" description="Pro residues" evidence="1">
    <location>
        <begin position="450"/>
        <end position="460"/>
    </location>
</feature>
<keyword evidence="3" id="KW-1185">Reference proteome</keyword>
<evidence type="ECO:0000313" key="2">
    <source>
        <dbReference type="EMBL" id="KZT63302.1"/>
    </source>
</evidence>
<proteinExistence type="predicted"/>
<feature type="compositionally biased region" description="Pro residues" evidence="1">
    <location>
        <begin position="399"/>
        <end position="414"/>
    </location>
</feature>